<evidence type="ECO:0000313" key="2">
    <source>
        <dbReference type="Proteomes" id="UP000615446"/>
    </source>
</evidence>
<dbReference type="AlphaFoldDB" id="A0A8H3LWV3"/>
<evidence type="ECO:0000313" key="1">
    <source>
        <dbReference type="EMBL" id="GES94524.1"/>
    </source>
</evidence>
<evidence type="ECO:0008006" key="3">
    <source>
        <dbReference type="Google" id="ProtNLM"/>
    </source>
</evidence>
<proteinExistence type="predicted"/>
<sequence length="146" mass="17044">MSSEEWGNILYFVQLGEILDHPDIPGVIMTYLLTSYLEWCGKNNEKPFSDSNLGKKFAFYGTDRTHLQMNEKREYHYILDRSKIITKLYESGLGDIEEFSYTPQSDLPENEITDIPIFNVLEIIPLKIILSQPKKNIPPRDKRTDK</sequence>
<dbReference type="Proteomes" id="UP000615446">
    <property type="component" value="Unassembled WGS sequence"/>
</dbReference>
<comment type="caution">
    <text evidence="1">The sequence shown here is derived from an EMBL/GenBank/DDBJ whole genome shotgun (WGS) entry which is preliminary data.</text>
</comment>
<name>A0A8H3LWV3_9GLOM</name>
<gene>
    <name evidence="1" type="ORF">RCL2_002126000</name>
</gene>
<reference evidence="1" key="1">
    <citation type="submission" date="2019-10" db="EMBL/GenBank/DDBJ databases">
        <title>Conservation and host-specific expression of non-tandemly repeated heterogenous ribosome RNA gene in arbuscular mycorrhizal fungi.</title>
        <authorList>
            <person name="Maeda T."/>
            <person name="Kobayashi Y."/>
            <person name="Nakagawa T."/>
            <person name="Ezawa T."/>
            <person name="Yamaguchi K."/>
            <person name="Bino T."/>
            <person name="Nishimoto Y."/>
            <person name="Shigenobu S."/>
            <person name="Kawaguchi M."/>
        </authorList>
    </citation>
    <scope>NUCLEOTIDE SEQUENCE</scope>
    <source>
        <strain evidence="1">HR1</strain>
    </source>
</reference>
<organism evidence="1 2">
    <name type="scientific">Rhizophagus clarus</name>
    <dbReference type="NCBI Taxonomy" id="94130"/>
    <lineage>
        <taxon>Eukaryota</taxon>
        <taxon>Fungi</taxon>
        <taxon>Fungi incertae sedis</taxon>
        <taxon>Mucoromycota</taxon>
        <taxon>Glomeromycotina</taxon>
        <taxon>Glomeromycetes</taxon>
        <taxon>Glomerales</taxon>
        <taxon>Glomeraceae</taxon>
        <taxon>Rhizophagus</taxon>
    </lineage>
</organism>
<accession>A0A8H3LWV3</accession>
<protein>
    <recommendedName>
        <fullName evidence="3">DNA primase/nucleoside triphosphatase C-terminal domain-containing protein</fullName>
    </recommendedName>
</protein>
<dbReference type="EMBL" id="BLAL01000236">
    <property type="protein sequence ID" value="GES94524.1"/>
    <property type="molecule type" value="Genomic_DNA"/>
</dbReference>